<dbReference type="CDD" id="cd00519">
    <property type="entry name" value="Lipase_3"/>
    <property type="match status" value="1"/>
</dbReference>
<feature type="region of interest" description="Disordered" evidence="1">
    <location>
        <begin position="1"/>
        <end position="27"/>
    </location>
</feature>
<evidence type="ECO:0000256" key="1">
    <source>
        <dbReference type="SAM" id="MobiDB-lite"/>
    </source>
</evidence>
<feature type="domain" description="Fungal lipase-type" evidence="2">
    <location>
        <begin position="124"/>
        <end position="239"/>
    </location>
</feature>
<evidence type="ECO:0000259" key="2">
    <source>
        <dbReference type="Pfam" id="PF01764"/>
    </source>
</evidence>
<dbReference type="GO" id="GO:0006629">
    <property type="term" value="P:lipid metabolic process"/>
    <property type="evidence" value="ECO:0007669"/>
    <property type="project" value="InterPro"/>
</dbReference>
<dbReference type="EMBL" id="CP045119">
    <property type="protein sequence ID" value="QIN81894.1"/>
    <property type="molecule type" value="Genomic_DNA"/>
</dbReference>
<dbReference type="SUPFAM" id="SSF53474">
    <property type="entry name" value="alpha/beta-Hydrolases"/>
    <property type="match status" value="1"/>
</dbReference>
<keyword evidence="4" id="KW-1185">Reference proteome</keyword>
<reference evidence="3 4" key="1">
    <citation type="submission" date="2019-10" db="EMBL/GenBank/DDBJ databases">
        <title>Rubrobacter sp nov SCSIO 52090 isolated from a deep-sea sediment in the South China Sea.</title>
        <authorList>
            <person name="Chen R.W."/>
        </authorList>
    </citation>
    <scope>NUCLEOTIDE SEQUENCE [LARGE SCALE GENOMIC DNA]</scope>
    <source>
        <strain evidence="3 4">SCSIO 52909</strain>
    </source>
</reference>
<dbReference type="Pfam" id="PF01764">
    <property type="entry name" value="Lipase_3"/>
    <property type="match status" value="1"/>
</dbReference>
<evidence type="ECO:0000313" key="4">
    <source>
        <dbReference type="Proteomes" id="UP000501452"/>
    </source>
</evidence>
<dbReference type="InterPro" id="IPR002921">
    <property type="entry name" value="Fungal_lipase-type"/>
</dbReference>
<dbReference type="InterPro" id="IPR051218">
    <property type="entry name" value="Sec_MonoDiacylglyc_Lipase"/>
</dbReference>
<dbReference type="AlphaFoldDB" id="A0A6G8Q5X5"/>
<dbReference type="Gene3D" id="3.40.50.1820">
    <property type="entry name" value="alpha/beta hydrolase"/>
    <property type="match status" value="1"/>
</dbReference>
<evidence type="ECO:0000313" key="3">
    <source>
        <dbReference type="EMBL" id="QIN81894.1"/>
    </source>
</evidence>
<accession>A0A6G8Q5X5</accession>
<sequence length="308" mass="33384">MPGSRILSRVTGSKKPLPPGSLAELAPPNEDRTYFENGGDHPFLQDAGGFELVNAWWMAEASLLAYADEDFVGARLREAGLPEVAHFHGESTQCYAAHDDDFVIVAFSGSDMRERKGNNVFDALADWMVNLSFDTVPSERGGRVHRGFSEALDEVWGDEAGGLEGHLDGLCGEGSKEVWFTGHSLGGALATLAAGRYERAPEVYTFGAPRVGDEEYVESLDVPVYRFVNGRDAVSKLPLRGPYRHAGVEKYIDDEGRIHDGKPGGEGLRAKGGRAVGRLLTTKPSGGALRDHAPILYAIHIWNAYVEG</sequence>
<name>A0A6G8Q5X5_9ACTN</name>
<dbReference type="InterPro" id="IPR029058">
    <property type="entry name" value="AB_hydrolase_fold"/>
</dbReference>
<dbReference type="Proteomes" id="UP000501452">
    <property type="component" value="Chromosome"/>
</dbReference>
<protein>
    <recommendedName>
        <fullName evidence="2">Fungal lipase-type domain-containing protein</fullName>
    </recommendedName>
</protein>
<proteinExistence type="predicted"/>
<dbReference type="PANTHER" id="PTHR45856:SF24">
    <property type="entry name" value="FUNGAL LIPASE-LIKE DOMAIN-CONTAINING PROTEIN"/>
    <property type="match status" value="1"/>
</dbReference>
<dbReference type="PANTHER" id="PTHR45856">
    <property type="entry name" value="ALPHA/BETA-HYDROLASES SUPERFAMILY PROTEIN"/>
    <property type="match status" value="1"/>
</dbReference>
<organism evidence="3 4">
    <name type="scientific">Rubrobacter tropicus</name>
    <dbReference type="NCBI Taxonomy" id="2653851"/>
    <lineage>
        <taxon>Bacteria</taxon>
        <taxon>Bacillati</taxon>
        <taxon>Actinomycetota</taxon>
        <taxon>Rubrobacteria</taxon>
        <taxon>Rubrobacterales</taxon>
        <taxon>Rubrobacteraceae</taxon>
        <taxon>Rubrobacter</taxon>
    </lineage>
</organism>
<dbReference type="KEGG" id="rub:GBA63_03980"/>
<gene>
    <name evidence="3" type="ORF">GBA63_03980</name>
</gene>